<keyword evidence="6 8" id="KW-0275">Fatty acid biosynthesis</keyword>
<dbReference type="GO" id="GO:0006633">
    <property type="term" value="P:fatty acid biosynthetic process"/>
    <property type="evidence" value="ECO:0007669"/>
    <property type="project" value="UniProtKB-UniPathway"/>
</dbReference>
<dbReference type="PANTHER" id="PTHR45266">
    <property type="entry name" value="OXALOACETATE DECARBOXYLASE ALPHA CHAIN"/>
    <property type="match status" value="1"/>
</dbReference>
<dbReference type="NCBIfam" id="TIGR00531">
    <property type="entry name" value="BCCP"/>
    <property type="match status" value="1"/>
</dbReference>
<dbReference type="PROSITE" id="PS50968">
    <property type="entry name" value="BIOTINYL_LIPOYL"/>
    <property type="match status" value="1"/>
</dbReference>
<feature type="region of interest" description="Disordered" evidence="9">
    <location>
        <begin position="46"/>
        <end position="79"/>
    </location>
</feature>
<evidence type="ECO:0000256" key="2">
    <source>
        <dbReference type="ARBA" id="ARBA00017562"/>
    </source>
</evidence>
<name>A0A6J4QQ33_9ACTN</name>
<proteinExistence type="predicted"/>
<dbReference type="InterPro" id="IPR011053">
    <property type="entry name" value="Single_hybrid_motif"/>
</dbReference>
<evidence type="ECO:0000256" key="6">
    <source>
        <dbReference type="ARBA" id="ARBA00023160"/>
    </source>
</evidence>
<sequence>MPEIDENRPLPLKEVEQLVELVRESGVGEIRVRQGETEISVRARPEVPTTSFGDQVASATQGIPDVVESEPSPETDGLHAVRSPVVGTFYRAPAPGEDTYVEVGDTVSAGQTLCIVEAMKLMNEIVADVSGEVVEVLAENAGGVEYDQPLFYLRPDEQ</sequence>
<dbReference type="InterPro" id="IPR000089">
    <property type="entry name" value="Biotin_lipoyl"/>
</dbReference>
<evidence type="ECO:0000256" key="5">
    <source>
        <dbReference type="ARBA" id="ARBA00023098"/>
    </source>
</evidence>
<evidence type="ECO:0000256" key="7">
    <source>
        <dbReference type="ARBA" id="ARBA00023267"/>
    </source>
</evidence>
<evidence type="ECO:0000256" key="3">
    <source>
        <dbReference type="ARBA" id="ARBA00022516"/>
    </source>
</evidence>
<evidence type="ECO:0000256" key="1">
    <source>
        <dbReference type="ARBA" id="ARBA00005194"/>
    </source>
</evidence>
<dbReference type="UniPathway" id="UPA00094"/>
<accession>A0A6J4QQ33</accession>
<dbReference type="PROSITE" id="PS00188">
    <property type="entry name" value="BIOTIN"/>
    <property type="match status" value="1"/>
</dbReference>
<evidence type="ECO:0000256" key="9">
    <source>
        <dbReference type="SAM" id="MobiDB-lite"/>
    </source>
</evidence>
<protein>
    <recommendedName>
        <fullName evidence="2 8">Biotin carboxyl carrier protein of acetyl-CoA carboxylase</fullName>
    </recommendedName>
</protein>
<keyword evidence="5 8" id="KW-0443">Lipid metabolism</keyword>
<reference evidence="11" key="1">
    <citation type="submission" date="2020-02" db="EMBL/GenBank/DDBJ databases">
        <authorList>
            <person name="Meier V. D."/>
        </authorList>
    </citation>
    <scope>NUCLEOTIDE SEQUENCE</scope>
    <source>
        <strain evidence="11">AVDCRST_MAG58</strain>
    </source>
</reference>
<keyword evidence="7 8" id="KW-0092">Biotin</keyword>
<dbReference type="CDD" id="cd06850">
    <property type="entry name" value="biotinyl_domain"/>
    <property type="match status" value="1"/>
</dbReference>
<dbReference type="InterPro" id="IPR001882">
    <property type="entry name" value="Biotin_BS"/>
</dbReference>
<keyword evidence="3 8" id="KW-0444">Lipid biosynthesis</keyword>
<gene>
    <name evidence="11" type="ORF">AVDCRST_MAG58-161</name>
</gene>
<dbReference type="PANTHER" id="PTHR45266:SF3">
    <property type="entry name" value="OXALOACETATE DECARBOXYLASE ALPHA CHAIN"/>
    <property type="match status" value="1"/>
</dbReference>
<evidence type="ECO:0000259" key="10">
    <source>
        <dbReference type="PROSITE" id="PS50968"/>
    </source>
</evidence>
<dbReference type="Gene3D" id="2.40.50.100">
    <property type="match status" value="1"/>
</dbReference>
<dbReference type="InterPro" id="IPR050709">
    <property type="entry name" value="Biotin_Carboxyl_Carrier/Decarb"/>
</dbReference>
<dbReference type="PRINTS" id="PR01071">
    <property type="entry name" value="ACOABIOTINCC"/>
</dbReference>
<dbReference type="GO" id="GO:0003989">
    <property type="term" value="F:acetyl-CoA carboxylase activity"/>
    <property type="evidence" value="ECO:0007669"/>
    <property type="project" value="InterPro"/>
</dbReference>
<dbReference type="GO" id="GO:0009317">
    <property type="term" value="C:acetyl-CoA carboxylase complex"/>
    <property type="evidence" value="ECO:0007669"/>
    <property type="project" value="InterPro"/>
</dbReference>
<evidence type="ECO:0000313" key="11">
    <source>
        <dbReference type="EMBL" id="CAA9443282.1"/>
    </source>
</evidence>
<dbReference type="SUPFAM" id="SSF51230">
    <property type="entry name" value="Single hybrid motif"/>
    <property type="match status" value="1"/>
</dbReference>
<comment type="function">
    <text evidence="8">This protein is a component of the acetyl coenzyme A carboxylase complex; first, biotin carboxylase catalyzes the carboxylation of the carrier protein and then the transcarboxylase transfers the carboxyl group to form malonyl-CoA.</text>
</comment>
<dbReference type="Pfam" id="PF00364">
    <property type="entry name" value="Biotin_lipoyl"/>
    <property type="match status" value="1"/>
</dbReference>
<evidence type="ECO:0000256" key="8">
    <source>
        <dbReference type="RuleBase" id="RU364072"/>
    </source>
</evidence>
<keyword evidence="4 8" id="KW-0276">Fatty acid metabolism</keyword>
<dbReference type="InterPro" id="IPR001249">
    <property type="entry name" value="AcCoA_biotinCC"/>
</dbReference>
<organism evidence="11">
    <name type="scientific">uncultured Rubrobacteraceae bacterium</name>
    <dbReference type="NCBI Taxonomy" id="349277"/>
    <lineage>
        <taxon>Bacteria</taxon>
        <taxon>Bacillati</taxon>
        <taxon>Actinomycetota</taxon>
        <taxon>Rubrobacteria</taxon>
        <taxon>Rubrobacterales</taxon>
        <taxon>Rubrobacteraceae</taxon>
        <taxon>environmental samples</taxon>
    </lineage>
</organism>
<comment type="pathway">
    <text evidence="1 8">Lipid metabolism; fatty acid biosynthesis.</text>
</comment>
<dbReference type="EMBL" id="CADCVF010000003">
    <property type="protein sequence ID" value="CAA9443282.1"/>
    <property type="molecule type" value="Genomic_DNA"/>
</dbReference>
<feature type="domain" description="Lipoyl-binding" evidence="10">
    <location>
        <begin position="67"/>
        <end position="154"/>
    </location>
</feature>
<dbReference type="AlphaFoldDB" id="A0A6J4QQ33"/>
<evidence type="ECO:0000256" key="4">
    <source>
        <dbReference type="ARBA" id="ARBA00022832"/>
    </source>
</evidence>
<feature type="compositionally biased region" description="Polar residues" evidence="9">
    <location>
        <begin position="48"/>
        <end position="61"/>
    </location>
</feature>